<reference evidence="2" key="1">
    <citation type="journal article" date="2019" name="Int. J. Syst. Evol. Microbiol.">
        <title>The Global Catalogue of Microorganisms (GCM) 10K type strain sequencing project: providing services to taxonomists for standard genome sequencing and annotation.</title>
        <authorList>
            <consortium name="The Broad Institute Genomics Platform"/>
            <consortium name="The Broad Institute Genome Sequencing Center for Infectious Disease"/>
            <person name="Wu L."/>
            <person name="Ma J."/>
        </authorList>
    </citation>
    <scope>NUCLEOTIDE SEQUENCE [LARGE SCALE GENOMIC DNA]</scope>
    <source>
        <strain evidence="2">CCUG 61889</strain>
    </source>
</reference>
<protein>
    <submittedName>
        <fullName evidence="1">Uncharacterized protein</fullName>
    </submittedName>
</protein>
<organism evidence="1 2">
    <name type="scientific">Bacillus songklensis</name>
    <dbReference type="NCBI Taxonomy" id="1069116"/>
    <lineage>
        <taxon>Bacteria</taxon>
        <taxon>Bacillati</taxon>
        <taxon>Bacillota</taxon>
        <taxon>Bacilli</taxon>
        <taxon>Bacillales</taxon>
        <taxon>Bacillaceae</taxon>
        <taxon>Bacillus</taxon>
    </lineage>
</organism>
<dbReference type="Proteomes" id="UP001595752">
    <property type="component" value="Unassembled WGS sequence"/>
</dbReference>
<gene>
    <name evidence="1" type="ORF">ACFOU2_19240</name>
</gene>
<evidence type="ECO:0000313" key="1">
    <source>
        <dbReference type="EMBL" id="MFC3885488.1"/>
    </source>
</evidence>
<dbReference type="RefSeq" id="WP_377917908.1">
    <property type="nucleotide sequence ID" value="NZ_JBHRZT010000072.1"/>
</dbReference>
<dbReference type="EMBL" id="JBHRZT010000072">
    <property type="protein sequence ID" value="MFC3885488.1"/>
    <property type="molecule type" value="Genomic_DNA"/>
</dbReference>
<keyword evidence="2" id="KW-1185">Reference proteome</keyword>
<comment type="caution">
    <text evidence="1">The sequence shown here is derived from an EMBL/GenBank/DDBJ whole genome shotgun (WGS) entry which is preliminary data.</text>
</comment>
<name>A0ABV8B5Q0_9BACI</name>
<sequence length="47" mass="5388">MIEAMIKGEMDLEKLDKLAEGRLKEKKDQLEYALTGIIGPHQQFKSI</sequence>
<accession>A0ABV8B5Q0</accession>
<evidence type="ECO:0000313" key="2">
    <source>
        <dbReference type="Proteomes" id="UP001595752"/>
    </source>
</evidence>
<proteinExistence type="predicted"/>